<comment type="similarity">
    <text evidence="1 3 5">Belongs to the GrpE family.</text>
</comment>
<reference evidence="8 9" key="1">
    <citation type="submission" date="2014-07" db="EMBL/GenBank/DDBJ databases">
        <authorList>
            <person name="McCorrison J."/>
            <person name="Sanka R."/>
            <person name="Torralba M."/>
            <person name="Gillis M."/>
            <person name="Haft D.H."/>
            <person name="Methe B."/>
            <person name="Sutton G."/>
            <person name="Nelson K.E."/>
        </authorList>
    </citation>
    <scope>NUCLEOTIDE SEQUENCE [LARGE SCALE GENOMIC DNA]</scope>
    <source>
        <strain evidence="8 9">DNF00450</strain>
    </source>
</reference>
<dbReference type="InterPro" id="IPR000740">
    <property type="entry name" value="GrpE"/>
</dbReference>
<dbReference type="HAMAP" id="MF_01151">
    <property type="entry name" value="GrpE"/>
    <property type="match status" value="1"/>
</dbReference>
<dbReference type="GO" id="GO:0005737">
    <property type="term" value="C:cytoplasm"/>
    <property type="evidence" value="ECO:0007669"/>
    <property type="project" value="UniProtKB-SubCell"/>
</dbReference>
<accession>A0A095Y2T3</accession>
<dbReference type="Proteomes" id="UP000029548">
    <property type="component" value="Unassembled WGS sequence"/>
</dbReference>
<dbReference type="Gene3D" id="2.30.22.10">
    <property type="entry name" value="Head domain of nucleotide exchange factor GrpE"/>
    <property type="match status" value="1"/>
</dbReference>
<proteinExistence type="inferred from homology"/>
<evidence type="ECO:0000313" key="9">
    <source>
        <dbReference type="Proteomes" id="UP000029548"/>
    </source>
</evidence>
<dbReference type="CDD" id="cd00446">
    <property type="entry name" value="GrpE"/>
    <property type="match status" value="1"/>
</dbReference>
<keyword evidence="3 4" id="KW-0346">Stress response</keyword>
<keyword evidence="6" id="KW-0175">Coiled coil</keyword>
<dbReference type="GO" id="GO:0006457">
    <property type="term" value="P:protein folding"/>
    <property type="evidence" value="ECO:0007669"/>
    <property type="project" value="InterPro"/>
</dbReference>
<dbReference type="GO" id="GO:0051087">
    <property type="term" value="F:protein-folding chaperone binding"/>
    <property type="evidence" value="ECO:0007669"/>
    <property type="project" value="InterPro"/>
</dbReference>
<dbReference type="SUPFAM" id="SSF58014">
    <property type="entry name" value="Coiled-coil domain of nucleotide exchange factor GrpE"/>
    <property type="match status" value="1"/>
</dbReference>
<sequence>MTNPTDNPFADRGAGPDAGPAEAASAEGVDDAAFDGAVDADAAAQADADVVEAEVVAEDAGDVDDEASRLRAELDERTEDLQRVSAEYANYRRRVDRDRQLDRELAKASVAGELLNLADDLDRAEQHGDLAAEGPLKAFADKFRNTLTTLKVTEFGAAGDEFDPEIHEAVQDTSTGDDKVIGDVLRKGYRLDERLIRTAMVIIADPA</sequence>
<evidence type="ECO:0000256" key="4">
    <source>
        <dbReference type="RuleBase" id="RU000639"/>
    </source>
</evidence>
<keyword evidence="2 3" id="KW-0143">Chaperone</keyword>
<dbReference type="GO" id="GO:0051082">
    <property type="term" value="F:unfolded protein binding"/>
    <property type="evidence" value="ECO:0007669"/>
    <property type="project" value="TreeGrafter"/>
</dbReference>
<feature type="compositionally biased region" description="Low complexity" evidence="7">
    <location>
        <begin position="10"/>
        <end position="27"/>
    </location>
</feature>
<comment type="subunit">
    <text evidence="3">Homodimer.</text>
</comment>
<comment type="caution">
    <text evidence="8">The sequence shown here is derived from an EMBL/GenBank/DDBJ whole genome shotgun (WGS) entry which is preliminary data.</text>
</comment>
<dbReference type="Gene3D" id="3.90.20.20">
    <property type="match status" value="1"/>
</dbReference>
<evidence type="ECO:0000256" key="3">
    <source>
        <dbReference type="HAMAP-Rule" id="MF_01151"/>
    </source>
</evidence>
<feature type="coiled-coil region" evidence="6">
    <location>
        <begin position="67"/>
        <end position="101"/>
    </location>
</feature>
<dbReference type="AlphaFoldDB" id="A0A095Y2T3"/>
<evidence type="ECO:0000256" key="5">
    <source>
        <dbReference type="RuleBase" id="RU004478"/>
    </source>
</evidence>
<comment type="subcellular location">
    <subcellularLocation>
        <location evidence="3">Cytoplasm</location>
    </subcellularLocation>
</comment>
<dbReference type="PROSITE" id="PS01071">
    <property type="entry name" value="GRPE"/>
    <property type="match status" value="1"/>
</dbReference>
<organism evidence="8 9">
    <name type="scientific">Corynebacterium freneyi DNF00450</name>
    <dbReference type="NCBI Taxonomy" id="1287475"/>
    <lineage>
        <taxon>Bacteria</taxon>
        <taxon>Bacillati</taxon>
        <taxon>Actinomycetota</taxon>
        <taxon>Actinomycetes</taxon>
        <taxon>Mycobacteriales</taxon>
        <taxon>Corynebacteriaceae</taxon>
        <taxon>Corynebacterium</taxon>
    </lineage>
</organism>
<dbReference type="EMBL" id="JRNE01000053">
    <property type="protein sequence ID" value="KGF16573.1"/>
    <property type="molecule type" value="Genomic_DNA"/>
</dbReference>
<dbReference type="PANTHER" id="PTHR21237">
    <property type="entry name" value="GRPE PROTEIN"/>
    <property type="match status" value="1"/>
</dbReference>
<dbReference type="InterPro" id="IPR009012">
    <property type="entry name" value="GrpE_head"/>
</dbReference>
<evidence type="ECO:0000256" key="1">
    <source>
        <dbReference type="ARBA" id="ARBA00009054"/>
    </source>
</evidence>
<dbReference type="PRINTS" id="PR00773">
    <property type="entry name" value="GRPEPROTEIN"/>
</dbReference>
<evidence type="ECO:0000256" key="2">
    <source>
        <dbReference type="ARBA" id="ARBA00023186"/>
    </source>
</evidence>
<keyword evidence="3" id="KW-0963">Cytoplasm</keyword>
<dbReference type="GO" id="GO:0000774">
    <property type="term" value="F:adenyl-nucleotide exchange factor activity"/>
    <property type="evidence" value="ECO:0007669"/>
    <property type="project" value="InterPro"/>
</dbReference>
<dbReference type="SUPFAM" id="SSF51064">
    <property type="entry name" value="Head domain of nucleotide exchange factor GrpE"/>
    <property type="match status" value="1"/>
</dbReference>
<dbReference type="RefSeq" id="WP_035122352.1">
    <property type="nucleotide sequence ID" value="NZ_JRNE01000053.1"/>
</dbReference>
<dbReference type="PANTHER" id="PTHR21237:SF23">
    <property type="entry name" value="GRPE PROTEIN HOMOLOG, MITOCHONDRIAL"/>
    <property type="match status" value="1"/>
</dbReference>
<evidence type="ECO:0000313" key="8">
    <source>
        <dbReference type="EMBL" id="KGF16573.1"/>
    </source>
</evidence>
<dbReference type="Pfam" id="PF01025">
    <property type="entry name" value="GrpE"/>
    <property type="match status" value="1"/>
</dbReference>
<comment type="function">
    <text evidence="3 4">Participates actively in the response to hyperosmotic and heat shock by preventing the aggregation of stress-denatured proteins, in association with DnaK and GrpE. It is the nucleotide exchange factor for DnaK and may function as a thermosensor. Unfolded proteins bind initially to DnaJ; upon interaction with the DnaJ-bound protein, DnaK hydrolyzes its bound ATP, resulting in the formation of a stable complex. GrpE releases ADP from DnaK; ATP binding to DnaK triggers the release of the substrate protein, thus completing the reaction cycle. Several rounds of ATP-dependent interactions between DnaJ, DnaK and GrpE are required for fully efficient folding.</text>
</comment>
<dbReference type="InterPro" id="IPR013805">
    <property type="entry name" value="GrpE_CC"/>
</dbReference>
<dbReference type="eggNOG" id="COG0576">
    <property type="taxonomic scope" value="Bacteria"/>
</dbReference>
<feature type="region of interest" description="Disordered" evidence="7">
    <location>
        <begin position="1"/>
        <end position="32"/>
    </location>
</feature>
<protein>
    <recommendedName>
        <fullName evidence="3 4">Protein GrpE</fullName>
    </recommendedName>
    <alternativeName>
        <fullName evidence="3">HSP-70 cofactor</fullName>
    </alternativeName>
</protein>
<dbReference type="GO" id="GO:0042803">
    <property type="term" value="F:protein homodimerization activity"/>
    <property type="evidence" value="ECO:0007669"/>
    <property type="project" value="InterPro"/>
</dbReference>
<gene>
    <name evidence="3" type="primary">grpE</name>
    <name evidence="8" type="ORF">HMPREF1650_07540</name>
</gene>
<evidence type="ECO:0000256" key="7">
    <source>
        <dbReference type="SAM" id="MobiDB-lite"/>
    </source>
</evidence>
<name>A0A095Y2T3_9CORY</name>
<evidence type="ECO:0000256" key="6">
    <source>
        <dbReference type="SAM" id="Coils"/>
    </source>
</evidence>
<dbReference type="NCBIfam" id="NF010761">
    <property type="entry name" value="PRK14164.1"/>
    <property type="match status" value="1"/>
</dbReference>